<dbReference type="InterPro" id="IPR052071">
    <property type="entry name" value="SCUB_EGF-like_domain"/>
</dbReference>
<dbReference type="SMART" id="SM00408">
    <property type="entry name" value="IGc2"/>
    <property type="match status" value="2"/>
</dbReference>
<dbReference type="InterPro" id="IPR036179">
    <property type="entry name" value="Ig-like_dom_sf"/>
</dbReference>
<dbReference type="Gene3D" id="2.10.50.10">
    <property type="entry name" value="Tumor Necrosis Factor Receptor, subunit A, domain 2"/>
    <property type="match status" value="7"/>
</dbReference>
<sequence length="1586" mass="174874">MNRSSRLHTLFEDKIANYSRMLAKEASRRLASAQVAFHAAQKKLSLAKEVFQSKKSTAEDLRIKKENAKNALREARLRYHQTKVRFNSTLYHFQDLESAVCEIQDCNYTCLENGCAVPDLCQDLQNITFLEHECDVVQNFIKVEKVQTRKEKQRFQVPIYKVIYTGNCKSDISPSIIDGAMKGFAIGGLVGGVIGGVIGGAFSGCDDTYETVIGGYRTVEYYEKVFETKSVDTAVQKVECTGQTERTKPGGYGPPYSCCKQTGCETKVLDPQCISTNNECENSLKELKFLLDVRNRSLLPEFLLLRNAASEVKTTTFSFEKARVHHEKAIILLKQVEAHMNQQFSAVKITNASLVRVRRIVDFGLRIAEALNASDGKEVVDLDELKFSLFVPSEGFGKISFQSNASTVSGKRATIRFLVDFNQVERSISSASKSIVAKLFAGEHSRRKRSIPEAISENSTNSVDSSFTDYQYACLFMNKTHQYLKNMFDSLGDLIASVKGLNFNLSSGLRELEILTQTAVNSSLSQNISLNASSGDNSNNSFLEEYVEMLQVLKDGIIGLNNDSSQHWNDSLEAWRAFLEVFTSAKEFEECSGTQDCIEYFFAGAKEFYEFEDSPRALEIKEALPQLKEVIKSLTTEDMSMQEAEQALTSAALLMNLTYDDSVLCGGLPRITSSSQGEVITFPGYNLTLSCRAKEEQRLKYAWRRNDNSISESVDGTFHVGNITTENEGAYYCIVSNNKGSTVSNVTLVKVHRKPVITDNPKPQRVVFRSQMPVTFTCNATANPLPTFQWFYQPRNSLAIKVNETRPVLFIANPDLQQEGYYYCNASNAHGIAVTQRARLDVLNYTVGLPRLLVAFNLTTRCWNSSSNSSNSSVPNPLPCDSESINIEPSSLDRNLSLTRILLHSLASSLNVSKELISQLEYFSRNDSRLSVVFILNVVNKPWKQDNLKFYVDIVEVIAVAKANILTQLQQFNTEVINKTFTVPWNTSSLVGEPGSVHVYSLPPKCPEGQYLSGNGFICANCPAGSHYNAENTSCVKCPVGTYQPVQGQKECIPCGNDLTTASNGTIEESDCFADCPPGSFKNMSRTCILCPRGTYQPSRGKLSCISCGQNLTTPLAGTVDKKLCITNCPGGWYYDMEKYTCVECPLGTFQPSQGKKDCIPCGKNLTTFSNGTVKESDCIADCPAGSYSTLNRTCILCPRGTYQPERGRPSCISCGQNLTTPSNGTADKLQCITNCSSGSYYNTEKDDCDKCATGTYQPGQGQKECIPCGENLTTLLKGMEKELDCIADCPPGSFSTPINRTCILCPRGTYQPSRANCSSGSYYNAGTNNCSACPLGAYQPVHGQKKCISCGENFTTAMNGTVKELDCVANCSAGSYYTESGNCSKCPLGTYQPDQGQKECILCGQNFTTALNGTSKESDCIEITKPTSIIPFSVEPPVTVTASPSSSPTRILELKLFFHGKLDSSNMIRDKKKILHLIEEEVSGFLVVVLFIDAAKVDETRLKELLRKGVEIEYGGRKLHFSGKMTTDSPSINVTKDDGETKGRDDAEKLPWKLPVIIGGPVLIVIIIGIVGLVLLCKRRKEKQA</sequence>
<keyword evidence="6" id="KW-1185">Reference proteome</keyword>
<proteinExistence type="predicted"/>
<dbReference type="InterPro" id="IPR003598">
    <property type="entry name" value="Ig_sub2"/>
</dbReference>
<name>A0ABN8QT99_9CNID</name>
<feature type="coiled-coil region" evidence="1">
    <location>
        <begin position="51"/>
        <end position="85"/>
    </location>
</feature>
<feature type="non-terminal residue" evidence="5">
    <location>
        <position position="1586"/>
    </location>
</feature>
<dbReference type="PANTHER" id="PTHR24046">
    <property type="entry name" value="SIGNAL PEPTIDE, CUB AND EGF-LIKE DOMAIN-CONTAINING"/>
    <property type="match status" value="1"/>
</dbReference>
<evidence type="ECO:0000313" key="6">
    <source>
        <dbReference type="Proteomes" id="UP001159405"/>
    </source>
</evidence>
<organism evidence="5 6">
    <name type="scientific">Porites lobata</name>
    <dbReference type="NCBI Taxonomy" id="104759"/>
    <lineage>
        <taxon>Eukaryota</taxon>
        <taxon>Metazoa</taxon>
        <taxon>Cnidaria</taxon>
        <taxon>Anthozoa</taxon>
        <taxon>Hexacorallia</taxon>
        <taxon>Scleractinia</taxon>
        <taxon>Fungiina</taxon>
        <taxon>Poritidae</taxon>
        <taxon>Porites</taxon>
    </lineage>
</organism>
<dbReference type="Pfam" id="PF07699">
    <property type="entry name" value="Ephrin_rec_like"/>
    <property type="match status" value="7"/>
</dbReference>
<keyword evidence="3" id="KW-0812">Transmembrane</keyword>
<dbReference type="SMART" id="SM00409">
    <property type="entry name" value="IG"/>
    <property type="match status" value="2"/>
</dbReference>
<dbReference type="PANTHER" id="PTHR24046:SF5">
    <property type="entry name" value="EGF-LIKE DOMAIN-CONTAINING PROTEIN"/>
    <property type="match status" value="1"/>
</dbReference>
<dbReference type="InterPro" id="IPR003599">
    <property type="entry name" value="Ig_sub"/>
</dbReference>
<evidence type="ECO:0000256" key="1">
    <source>
        <dbReference type="SAM" id="Coils"/>
    </source>
</evidence>
<dbReference type="CDD" id="cd00185">
    <property type="entry name" value="TNFRSF"/>
    <property type="match status" value="2"/>
</dbReference>
<dbReference type="SMART" id="SM01411">
    <property type="entry name" value="Ephrin_rec_like"/>
    <property type="match status" value="7"/>
</dbReference>
<keyword evidence="1" id="KW-0175">Coiled coil</keyword>
<keyword evidence="3" id="KW-0472">Membrane</keyword>
<dbReference type="InterPro" id="IPR011641">
    <property type="entry name" value="Tyr-kin_ephrin_A/B_rcpt-like"/>
</dbReference>
<dbReference type="PROSITE" id="PS50835">
    <property type="entry name" value="IG_LIKE"/>
    <property type="match status" value="2"/>
</dbReference>
<feature type="compositionally biased region" description="Basic and acidic residues" evidence="2">
    <location>
        <begin position="1536"/>
        <end position="1546"/>
    </location>
</feature>
<evidence type="ECO:0000313" key="5">
    <source>
        <dbReference type="EMBL" id="CAH3168486.1"/>
    </source>
</evidence>
<protein>
    <recommendedName>
        <fullName evidence="4">Ig-like domain-containing protein</fullName>
    </recommendedName>
</protein>
<feature type="domain" description="Ig-like" evidence="4">
    <location>
        <begin position="669"/>
        <end position="749"/>
    </location>
</feature>
<dbReference type="Gene3D" id="2.60.40.10">
    <property type="entry name" value="Immunoglobulins"/>
    <property type="match status" value="2"/>
</dbReference>
<feature type="region of interest" description="Disordered" evidence="2">
    <location>
        <begin position="1527"/>
        <end position="1546"/>
    </location>
</feature>
<comment type="caution">
    <text evidence="5">The sequence shown here is derived from an EMBL/GenBank/DDBJ whole genome shotgun (WGS) entry which is preliminary data.</text>
</comment>
<dbReference type="EMBL" id="CALNXK010000145">
    <property type="protein sequence ID" value="CAH3168486.1"/>
    <property type="molecule type" value="Genomic_DNA"/>
</dbReference>
<dbReference type="Pfam" id="PF13927">
    <property type="entry name" value="Ig_3"/>
    <property type="match status" value="1"/>
</dbReference>
<evidence type="ECO:0000256" key="2">
    <source>
        <dbReference type="SAM" id="MobiDB-lite"/>
    </source>
</evidence>
<dbReference type="SUPFAM" id="SSF57184">
    <property type="entry name" value="Growth factor receptor domain"/>
    <property type="match status" value="3"/>
</dbReference>
<keyword evidence="3" id="KW-1133">Transmembrane helix</keyword>
<dbReference type="InterPro" id="IPR009030">
    <property type="entry name" value="Growth_fac_rcpt_cys_sf"/>
</dbReference>
<accession>A0ABN8QT99</accession>
<dbReference type="SUPFAM" id="SSF48726">
    <property type="entry name" value="Immunoglobulin"/>
    <property type="match status" value="2"/>
</dbReference>
<evidence type="ECO:0000256" key="3">
    <source>
        <dbReference type="SAM" id="Phobius"/>
    </source>
</evidence>
<evidence type="ECO:0000259" key="4">
    <source>
        <dbReference type="PROSITE" id="PS50835"/>
    </source>
</evidence>
<dbReference type="InterPro" id="IPR013783">
    <property type="entry name" value="Ig-like_fold"/>
</dbReference>
<dbReference type="Proteomes" id="UP001159405">
    <property type="component" value="Unassembled WGS sequence"/>
</dbReference>
<feature type="domain" description="Ig-like" evidence="4">
    <location>
        <begin position="755"/>
        <end position="841"/>
    </location>
</feature>
<dbReference type="InterPro" id="IPR007110">
    <property type="entry name" value="Ig-like_dom"/>
</dbReference>
<feature type="transmembrane region" description="Helical" evidence="3">
    <location>
        <begin position="1555"/>
        <end position="1578"/>
    </location>
</feature>
<gene>
    <name evidence="5" type="ORF">PLOB_00009217</name>
</gene>
<reference evidence="5 6" key="1">
    <citation type="submission" date="2022-05" db="EMBL/GenBank/DDBJ databases">
        <authorList>
            <consortium name="Genoscope - CEA"/>
            <person name="William W."/>
        </authorList>
    </citation>
    <scope>NUCLEOTIDE SEQUENCE [LARGE SCALE GENOMIC DNA]</scope>
</reference>
<dbReference type="Pfam" id="PF13895">
    <property type="entry name" value="Ig_2"/>
    <property type="match status" value="1"/>
</dbReference>